<accession>A0ABN0MU58</accession>
<comment type="caution">
    <text evidence="1">The sequence shown here is derived from an EMBL/GenBank/DDBJ whole genome shotgun (WGS) entry which is preliminary data.</text>
</comment>
<reference evidence="1 2" key="1">
    <citation type="journal article" date="2013" name="Genome Announc.">
        <title>Draft Genome Sequence of Streptococcus equi subsp. zooepidemicus Strain S31A1, Isolated from Equine Infectious Endometritis.</title>
        <authorList>
            <person name="da Piedade I."/>
            <person name="Skive B."/>
            <person name="Christensen H."/>
            <person name="Bojesen A.M."/>
        </authorList>
    </citation>
    <scope>NUCLEOTIDE SEQUENCE [LARGE SCALE GENOMIC DNA]</scope>
    <source>
        <strain evidence="1 2">SzS31A1</strain>
    </source>
</reference>
<protein>
    <submittedName>
        <fullName evidence="1">Transporter</fullName>
    </submittedName>
</protein>
<gene>
    <name evidence="1" type="ORF">M837_01691</name>
</gene>
<name>A0ABN0MU58_STRSZ</name>
<dbReference type="RefSeq" id="WP_012516463.1">
    <property type="nucleotide sequence ID" value="NZ_AUXA02000076.1"/>
</dbReference>
<evidence type="ECO:0000313" key="1">
    <source>
        <dbReference type="EMBL" id="EQB22923.1"/>
    </source>
</evidence>
<sequence>MINEIIIQLPKKDNHIWLLHLWEHCVVRNFEHKLIQYGLDDQGIIVNGSTFLDSTTIEIYYSINDLKDNILSIVRKVIKDIPVDMIKREISIISDEINYIDINDEEKIIYDGLKITESDNILNLYDHLNLPIEVIIQKFSNLMESVKIANFSEDKLTFETSSFLVTNEETSSFALSKNSVFLSCDIKIKITDPHEYLIGYFLAFMIGMTEDSIIQKKYLAKNNKYLGYTQYIMYNNNAHILSLLDIKNIDKVFIKDILQEAIFTNMTDKDFKRQLNAFKTYVGLYVSRYDFCKDLLKCCEHQTQLSFSNFLSFIDTINIKDVQSLYQRIQYDIKEI</sequence>
<dbReference type="EMBL" id="AUXA02000076">
    <property type="protein sequence ID" value="EQB22923.1"/>
    <property type="molecule type" value="Genomic_DNA"/>
</dbReference>
<organism evidence="1 2">
    <name type="scientific">Streptococcus equi subsp. zooepidemicus SzS31A1</name>
    <dbReference type="NCBI Taxonomy" id="1352602"/>
    <lineage>
        <taxon>Bacteria</taxon>
        <taxon>Bacillati</taxon>
        <taxon>Bacillota</taxon>
        <taxon>Bacilli</taxon>
        <taxon>Lactobacillales</taxon>
        <taxon>Streptococcaceae</taxon>
        <taxon>Streptococcus</taxon>
    </lineage>
</organism>
<proteinExistence type="predicted"/>
<keyword evidence="2" id="KW-1185">Reference proteome</keyword>
<dbReference type="Proteomes" id="UP000025523">
    <property type="component" value="Unassembled WGS sequence"/>
</dbReference>
<evidence type="ECO:0000313" key="2">
    <source>
        <dbReference type="Proteomes" id="UP000025523"/>
    </source>
</evidence>